<dbReference type="RefSeq" id="WP_112427660.1">
    <property type="nucleotide sequence ID" value="NZ_MCIF01000002.1"/>
</dbReference>
<dbReference type="SUPFAM" id="SSF54768">
    <property type="entry name" value="dsRNA-binding domain-like"/>
    <property type="match status" value="1"/>
</dbReference>
<dbReference type="InterPro" id="IPR011907">
    <property type="entry name" value="RNase_III"/>
</dbReference>
<evidence type="ECO:0000256" key="1">
    <source>
        <dbReference type="ARBA" id="ARBA00000109"/>
    </source>
</evidence>
<keyword evidence="7 15" id="KW-0507">mRNA processing</keyword>
<dbReference type="PANTHER" id="PTHR11207:SF0">
    <property type="entry name" value="RIBONUCLEASE 3"/>
    <property type="match status" value="1"/>
</dbReference>
<reference evidence="18 19" key="1">
    <citation type="submission" date="2016-08" db="EMBL/GenBank/DDBJ databases">
        <title>Analysis of Carbohydrate Active Enzymes in Thermogemmatispora T81 Reveals Carbohydrate Degradation Ability.</title>
        <authorList>
            <person name="Tomazini A."/>
            <person name="Lal S."/>
            <person name="Stott M."/>
            <person name="Henrissat B."/>
            <person name="Polikarpov I."/>
            <person name="Sparling R."/>
            <person name="Levin D.B."/>
        </authorList>
    </citation>
    <scope>NUCLEOTIDE SEQUENCE [LARGE SCALE GENOMIC DNA]</scope>
    <source>
        <strain evidence="18 19">T81</strain>
    </source>
</reference>
<feature type="binding site" evidence="15">
    <location>
        <position position="47"/>
    </location>
    <ligand>
        <name>Mg(2+)</name>
        <dbReference type="ChEBI" id="CHEBI:18420"/>
    </ligand>
</feature>
<dbReference type="OrthoDB" id="9805026at2"/>
<dbReference type="Pfam" id="PF14622">
    <property type="entry name" value="Ribonucleas_3_3"/>
    <property type="match status" value="1"/>
</dbReference>
<comment type="subcellular location">
    <subcellularLocation>
        <location evidence="2 15">Cytoplasm</location>
    </subcellularLocation>
</comment>
<dbReference type="GO" id="GO:0019843">
    <property type="term" value="F:rRNA binding"/>
    <property type="evidence" value="ECO:0007669"/>
    <property type="project" value="UniProtKB-KW"/>
</dbReference>
<dbReference type="PANTHER" id="PTHR11207">
    <property type="entry name" value="RIBONUCLEASE III"/>
    <property type="match status" value="1"/>
</dbReference>
<dbReference type="SMART" id="SM00358">
    <property type="entry name" value="DSRM"/>
    <property type="match status" value="1"/>
</dbReference>
<dbReference type="FunFam" id="1.10.1520.10:FF:000001">
    <property type="entry name" value="Ribonuclease 3"/>
    <property type="match status" value="1"/>
</dbReference>
<evidence type="ECO:0000256" key="7">
    <source>
        <dbReference type="ARBA" id="ARBA00022664"/>
    </source>
</evidence>
<feature type="binding site" evidence="15">
    <location>
        <position position="118"/>
    </location>
    <ligand>
        <name>Mg(2+)</name>
        <dbReference type="ChEBI" id="CHEBI:18420"/>
    </ligand>
</feature>
<dbReference type="GO" id="GO:0004525">
    <property type="term" value="F:ribonuclease III activity"/>
    <property type="evidence" value="ECO:0007669"/>
    <property type="project" value="UniProtKB-UniRule"/>
</dbReference>
<dbReference type="Proteomes" id="UP000248706">
    <property type="component" value="Unassembled WGS sequence"/>
</dbReference>
<evidence type="ECO:0000256" key="15">
    <source>
        <dbReference type="HAMAP-Rule" id="MF_00104"/>
    </source>
</evidence>
<dbReference type="CDD" id="cd00593">
    <property type="entry name" value="RIBOc"/>
    <property type="match status" value="1"/>
</dbReference>
<evidence type="ECO:0000256" key="12">
    <source>
        <dbReference type="ARBA" id="ARBA00022801"/>
    </source>
</evidence>
<evidence type="ECO:0000256" key="6">
    <source>
        <dbReference type="ARBA" id="ARBA00022552"/>
    </source>
</evidence>
<comment type="function">
    <text evidence="15">Digests double-stranded RNA. Involved in the processing of primary rRNA transcript to yield the immediate precursors to the large and small rRNAs (23S and 16S). Processes some mRNAs, and tRNAs when they are encoded in the rRNA operon. Processes pre-crRNA and tracrRNA of type II CRISPR loci if present in the organism.</text>
</comment>
<dbReference type="GO" id="GO:0046872">
    <property type="term" value="F:metal ion binding"/>
    <property type="evidence" value="ECO:0007669"/>
    <property type="project" value="UniProtKB-KW"/>
</dbReference>
<dbReference type="EMBL" id="MCIF01000002">
    <property type="protein sequence ID" value="RAQ95170.1"/>
    <property type="molecule type" value="Genomic_DNA"/>
</dbReference>
<evidence type="ECO:0000313" key="18">
    <source>
        <dbReference type="EMBL" id="RAQ95170.1"/>
    </source>
</evidence>
<sequence length="229" mass="25313">MAAGYRALEEALGIEFRDPALLQLALTHRSYIYETPGAGRESNERLEFLGDSILAFVCADFLYRTFPQLNEGELSNLRAALVKTETLAQFARDLNLRSFLLLGKGEQQSGGSQRVLASAFEALLGAIYLDQGLEAVRGVIIPRVEPLARTIVEKRLFKDSKSLLQELAQAREGITPSYRLVSQEGPSHNREFTVEVLLGERVIGRGQGRNKQAAEQEAAHAALDSRGWL</sequence>
<evidence type="ECO:0000256" key="3">
    <source>
        <dbReference type="ARBA" id="ARBA00010183"/>
    </source>
</evidence>
<evidence type="ECO:0000313" key="19">
    <source>
        <dbReference type="Proteomes" id="UP000248706"/>
    </source>
</evidence>
<name>A0A328VHE2_9CHLR</name>
<evidence type="ECO:0000256" key="14">
    <source>
        <dbReference type="ARBA" id="ARBA00022884"/>
    </source>
</evidence>
<dbReference type="GO" id="GO:0010468">
    <property type="term" value="P:regulation of gene expression"/>
    <property type="evidence" value="ECO:0007669"/>
    <property type="project" value="TreeGrafter"/>
</dbReference>
<dbReference type="EC" id="3.1.26.3" evidence="15"/>
<dbReference type="SMART" id="SM00535">
    <property type="entry name" value="RIBOc"/>
    <property type="match status" value="1"/>
</dbReference>
<dbReference type="Gene3D" id="1.10.1520.10">
    <property type="entry name" value="Ribonuclease III domain"/>
    <property type="match status" value="1"/>
</dbReference>
<dbReference type="GO" id="GO:0006397">
    <property type="term" value="P:mRNA processing"/>
    <property type="evidence" value="ECO:0007669"/>
    <property type="project" value="UniProtKB-UniRule"/>
</dbReference>
<gene>
    <name evidence="15" type="primary">rnc</name>
    <name evidence="18" type="ORF">A4R35_06460</name>
</gene>
<dbReference type="GO" id="GO:0008033">
    <property type="term" value="P:tRNA processing"/>
    <property type="evidence" value="ECO:0007669"/>
    <property type="project" value="UniProtKB-KW"/>
</dbReference>
<keyword evidence="12 15" id="KW-0378">Hydrolase</keyword>
<evidence type="ECO:0000259" key="17">
    <source>
        <dbReference type="PROSITE" id="PS50142"/>
    </source>
</evidence>
<evidence type="ECO:0000256" key="10">
    <source>
        <dbReference type="ARBA" id="ARBA00022723"/>
    </source>
</evidence>
<comment type="catalytic activity">
    <reaction evidence="1 15">
        <text>Endonucleolytic cleavage to 5'-phosphomonoester.</text>
        <dbReference type="EC" id="3.1.26.3"/>
    </reaction>
</comment>
<keyword evidence="14 15" id="KW-0694">RNA-binding</keyword>
<keyword evidence="5 15" id="KW-0963">Cytoplasm</keyword>
<evidence type="ECO:0000256" key="2">
    <source>
        <dbReference type="ARBA" id="ARBA00004496"/>
    </source>
</evidence>
<evidence type="ECO:0000256" key="8">
    <source>
        <dbReference type="ARBA" id="ARBA00022694"/>
    </source>
</evidence>
<keyword evidence="11 15" id="KW-0255">Endonuclease</keyword>
<comment type="caution">
    <text evidence="18">The sequence shown here is derived from an EMBL/GenBank/DDBJ whole genome shotgun (WGS) entry which is preliminary data.</text>
</comment>
<protein>
    <recommendedName>
        <fullName evidence="15">Ribonuclease 3</fullName>
        <ecNumber evidence="15">3.1.26.3</ecNumber>
    </recommendedName>
    <alternativeName>
        <fullName evidence="15">Ribonuclease III</fullName>
        <shortName evidence="15">RNase III</shortName>
    </alternativeName>
</protein>
<feature type="active site" evidence="15">
    <location>
        <position position="51"/>
    </location>
</feature>
<keyword evidence="6 15" id="KW-0698">rRNA processing</keyword>
<feature type="active site" evidence="15">
    <location>
        <position position="121"/>
    </location>
</feature>
<feature type="binding site" evidence="15">
    <location>
        <position position="121"/>
    </location>
    <ligand>
        <name>Mg(2+)</name>
        <dbReference type="ChEBI" id="CHEBI:18420"/>
    </ligand>
</feature>
<keyword evidence="15" id="KW-0699">rRNA-binding</keyword>
<feature type="domain" description="DRBM" evidence="16">
    <location>
        <begin position="159"/>
        <end position="224"/>
    </location>
</feature>
<dbReference type="GO" id="GO:0042802">
    <property type="term" value="F:identical protein binding"/>
    <property type="evidence" value="ECO:0007669"/>
    <property type="project" value="UniProtKB-ARBA"/>
</dbReference>
<evidence type="ECO:0000256" key="4">
    <source>
        <dbReference type="ARBA" id="ARBA00011738"/>
    </source>
</evidence>
<comment type="subunit">
    <text evidence="4 15">Homodimer.</text>
</comment>
<proteinExistence type="inferred from homology"/>
<dbReference type="InterPro" id="IPR014720">
    <property type="entry name" value="dsRBD_dom"/>
</dbReference>
<dbReference type="InterPro" id="IPR000999">
    <property type="entry name" value="RNase_III_dom"/>
</dbReference>
<evidence type="ECO:0000256" key="11">
    <source>
        <dbReference type="ARBA" id="ARBA00022759"/>
    </source>
</evidence>
<keyword evidence="13 15" id="KW-0460">Magnesium</keyword>
<dbReference type="SUPFAM" id="SSF69065">
    <property type="entry name" value="RNase III domain-like"/>
    <property type="match status" value="1"/>
</dbReference>
<dbReference type="PROSITE" id="PS50137">
    <property type="entry name" value="DS_RBD"/>
    <property type="match status" value="1"/>
</dbReference>
<dbReference type="Pfam" id="PF00035">
    <property type="entry name" value="dsrm"/>
    <property type="match status" value="1"/>
</dbReference>
<dbReference type="InterPro" id="IPR036389">
    <property type="entry name" value="RNase_III_sf"/>
</dbReference>
<dbReference type="HAMAP" id="MF_00104">
    <property type="entry name" value="RNase_III"/>
    <property type="match status" value="1"/>
</dbReference>
<dbReference type="AlphaFoldDB" id="A0A328VHE2"/>
<evidence type="ECO:0000259" key="16">
    <source>
        <dbReference type="PROSITE" id="PS50137"/>
    </source>
</evidence>
<feature type="domain" description="RNase III" evidence="17">
    <location>
        <begin position="5"/>
        <end position="132"/>
    </location>
</feature>
<dbReference type="GO" id="GO:0003725">
    <property type="term" value="F:double-stranded RNA binding"/>
    <property type="evidence" value="ECO:0007669"/>
    <property type="project" value="TreeGrafter"/>
</dbReference>
<dbReference type="PROSITE" id="PS50142">
    <property type="entry name" value="RNASE_3_2"/>
    <property type="match status" value="1"/>
</dbReference>
<keyword evidence="9 15" id="KW-0540">Nuclease</keyword>
<evidence type="ECO:0000256" key="9">
    <source>
        <dbReference type="ARBA" id="ARBA00022722"/>
    </source>
</evidence>
<dbReference type="Gene3D" id="3.30.160.20">
    <property type="match status" value="1"/>
</dbReference>
<dbReference type="FunFam" id="3.30.160.20:FF:000003">
    <property type="entry name" value="Ribonuclease 3"/>
    <property type="match status" value="1"/>
</dbReference>
<dbReference type="CDD" id="cd10845">
    <property type="entry name" value="DSRM_RNAse_III_family"/>
    <property type="match status" value="1"/>
</dbReference>
<keyword evidence="19" id="KW-1185">Reference proteome</keyword>
<dbReference type="NCBIfam" id="TIGR02191">
    <property type="entry name" value="RNaseIII"/>
    <property type="match status" value="1"/>
</dbReference>
<evidence type="ECO:0000256" key="13">
    <source>
        <dbReference type="ARBA" id="ARBA00022842"/>
    </source>
</evidence>
<keyword evidence="10 15" id="KW-0479">Metal-binding</keyword>
<dbReference type="GO" id="GO:0005737">
    <property type="term" value="C:cytoplasm"/>
    <property type="evidence" value="ECO:0007669"/>
    <property type="project" value="UniProtKB-SubCell"/>
</dbReference>
<comment type="similarity">
    <text evidence="3">Belongs to the ribonuclease III family.</text>
</comment>
<evidence type="ECO:0000256" key="5">
    <source>
        <dbReference type="ARBA" id="ARBA00022490"/>
    </source>
</evidence>
<organism evidence="18 19">
    <name type="scientific">Thermogemmatispora tikiterensis</name>
    <dbReference type="NCBI Taxonomy" id="1825093"/>
    <lineage>
        <taxon>Bacteria</taxon>
        <taxon>Bacillati</taxon>
        <taxon>Chloroflexota</taxon>
        <taxon>Ktedonobacteria</taxon>
        <taxon>Thermogemmatisporales</taxon>
        <taxon>Thermogemmatisporaceae</taxon>
        <taxon>Thermogemmatispora</taxon>
    </lineage>
</organism>
<keyword evidence="8 15" id="KW-0819">tRNA processing</keyword>
<dbReference type="PROSITE" id="PS00517">
    <property type="entry name" value="RNASE_3_1"/>
    <property type="match status" value="1"/>
</dbReference>
<comment type="cofactor">
    <cofactor evidence="15">
        <name>Mg(2+)</name>
        <dbReference type="ChEBI" id="CHEBI:18420"/>
    </cofactor>
</comment>
<accession>A0A328VHE2</accession>
<dbReference type="GO" id="GO:0006364">
    <property type="term" value="P:rRNA processing"/>
    <property type="evidence" value="ECO:0007669"/>
    <property type="project" value="UniProtKB-UniRule"/>
</dbReference>